<organism evidence="10 11">
    <name type="scientific">Fermentimonas caenicola</name>
    <dbReference type="NCBI Taxonomy" id="1562970"/>
    <lineage>
        <taxon>Bacteria</taxon>
        <taxon>Pseudomonadati</taxon>
        <taxon>Bacteroidota</taxon>
        <taxon>Bacteroidia</taxon>
        <taxon>Bacteroidales</taxon>
        <taxon>Dysgonomonadaceae</taxon>
        <taxon>Fermentimonas</taxon>
    </lineage>
</organism>
<feature type="signal peptide" evidence="8">
    <location>
        <begin position="1"/>
        <end position="25"/>
    </location>
</feature>
<dbReference type="Gene3D" id="3.10.50.40">
    <property type="match status" value="1"/>
</dbReference>
<dbReference type="Pfam" id="PF01346">
    <property type="entry name" value="FKBP_N"/>
    <property type="match status" value="1"/>
</dbReference>
<evidence type="ECO:0000256" key="2">
    <source>
        <dbReference type="ARBA" id="ARBA00006577"/>
    </source>
</evidence>
<dbReference type="KEGG" id="pbt:ING2E5B_2421"/>
<dbReference type="Pfam" id="PF00254">
    <property type="entry name" value="FKBP_C"/>
    <property type="match status" value="1"/>
</dbReference>
<keyword evidence="11" id="KW-1185">Reference proteome</keyword>
<comment type="similarity">
    <text evidence="2">Belongs to the FKBP-type PPIase family.</text>
</comment>
<name>A0A098C3Z9_9BACT</name>
<dbReference type="GO" id="GO:0003755">
    <property type="term" value="F:peptidyl-prolyl cis-trans isomerase activity"/>
    <property type="evidence" value="ECO:0007669"/>
    <property type="project" value="UniProtKB-KW"/>
</dbReference>
<accession>A0A098C3Z9</accession>
<evidence type="ECO:0000259" key="9">
    <source>
        <dbReference type="PROSITE" id="PS50059"/>
    </source>
</evidence>
<keyword evidence="8" id="KW-0732">Signal</keyword>
<gene>
    <name evidence="10" type="ORF">ING2E5B_2421</name>
</gene>
<dbReference type="EC" id="5.2.1.8" evidence="3 6"/>
<evidence type="ECO:0000256" key="4">
    <source>
        <dbReference type="ARBA" id="ARBA00023110"/>
    </source>
</evidence>
<feature type="chain" id="PRO_5001933490" description="peptidylprolyl isomerase" evidence="8">
    <location>
        <begin position="26"/>
        <end position="336"/>
    </location>
</feature>
<evidence type="ECO:0000256" key="3">
    <source>
        <dbReference type="ARBA" id="ARBA00013194"/>
    </source>
</evidence>
<dbReference type="InterPro" id="IPR001179">
    <property type="entry name" value="PPIase_FKBP_dom"/>
</dbReference>
<dbReference type="AlphaFoldDB" id="A0A098C3Z9"/>
<evidence type="ECO:0000313" key="10">
    <source>
        <dbReference type="EMBL" id="CEA17146.1"/>
    </source>
</evidence>
<dbReference type="SUPFAM" id="SSF54534">
    <property type="entry name" value="FKBP-like"/>
    <property type="match status" value="1"/>
</dbReference>
<dbReference type="InterPro" id="IPR000774">
    <property type="entry name" value="PPIase_FKBP_N"/>
</dbReference>
<keyword evidence="5 6" id="KW-0413">Isomerase</keyword>
<dbReference type="EMBL" id="LN515532">
    <property type="protein sequence ID" value="CEA17146.1"/>
    <property type="molecule type" value="Genomic_DNA"/>
</dbReference>
<comment type="catalytic activity">
    <reaction evidence="1 6">
        <text>[protein]-peptidylproline (omega=180) = [protein]-peptidylproline (omega=0)</text>
        <dbReference type="Rhea" id="RHEA:16237"/>
        <dbReference type="Rhea" id="RHEA-COMP:10747"/>
        <dbReference type="Rhea" id="RHEA-COMP:10748"/>
        <dbReference type="ChEBI" id="CHEBI:83833"/>
        <dbReference type="ChEBI" id="CHEBI:83834"/>
        <dbReference type="EC" id="5.2.1.8"/>
    </reaction>
</comment>
<reference evidence="10 11" key="1">
    <citation type="submission" date="2014-08" db="EMBL/GenBank/DDBJ databases">
        <authorList>
            <person name="Wibberg D."/>
        </authorList>
    </citation>
    <scope>NUCLEOTIDE SEQUENCE [LARGE SCALE GENOMIC DNA]</scope>
    <source>
        <strain evidence="11">ING2-E5B</strain>
    </source>
</reference>
<evidence type="ECO:0000256" key="1">
    <source>
        <dbReference type="ARBA" id="ARBA00000971"/>
    </source>
</evidence>
<sequence length="336" mass="36542">MKKTILGTFSALAVLAVMMISCGGASTPKTSLKNSVDSVSYAYGVTMADQGLAQFLEQAGVLLSTSDIEYDYQLRIAAADSTEKAALLAEKAAKIDSINKVNGPRLNEFIKGMKEAISLDEKSPYAHGLSIGVQFSQQLLPQFNSMVYGENSDQKANSDQLLAGLISTLKNQELAINKLDANNLIQTEMEKAQEAQTKRQEEELKEQYQDEIAQGDAFMSENGSREGVVTLPSGLQYEILTEGKGAIPTDTDRVKVHYHGTLIDGTVFDSSVERGEPATFGVTQVIAGWTEALQLMPVGSKWKLYIPYDLAYGSSDRGSIKPFSNLIFEVELLGIE</sequence>
<dbReference type="Proteomes" id="UP000032417">
    <property type="component" value="Chromosome 1"/>
</dbReference>
<dbReference type="STRING" id="1562970.ING2E5B_2421"/>
<protein>
    <recommendedName>
        <fullName evidence="3 6">peptidylprolyl isomerase</fullName>
        <ecNumber evidence="3 6">5.2.1.8</ecNumber>
    </recommendedName>
</protein>
<evidence type="ECO:0000256" key="7">
    <source>
        <dbReference type="SAM" id="Coils"/>
    </source>
</evidence>
<evidence type="ECO:0000313" key="11">
    <source>
        <dbReference type="Proteomes" id="UP000032417"/>
    </source>
</evidence>
<feature type="domain" description="PPIase FKBP-type" evidence="9">
    <location>
        <begin position="251"/>
        <end position="336"/>
    </location>
</feature>
<dbReference type="PANTHER" id="PTHR43811">
    <property type="entry name" value="FKBP-TYPE PEPTIDYL-PROLYL CIS-TRANS ISOMERASE FKPA"/>
    <property type="match status" value="1"/>
</dbReference>
<feature type="coiled-coil region" evidence="7">
    <location>
        <begin position="185"/>
        <end position="214"/>
    </location>
</feature>
<evidence type="ECO:0000256" key="6">
    <source>
        <dbReference type="PROSITE-ProRule" id="PRU00277"/>
    </source>
</evidence>
<dbReference type="PROSITE" id="PS51257">
    <property type="entry name" value="PROKAR_LIPOPROTEIN"/>
    <property type="match status" value="1"/>
</dbReference>
<dbReference type="InterPro" id="IPR046357">
    <property type="entry name" value="PPIase_dom_sf"/>
</dbReference>
<dbReference type="PANTHER" id="PTHR43811:SF19">
    <property type="entry name" value="39 KDA FK506-BINDING NUCLEAR PROTEIN"/>
    <property type="match status" value="1"/>
</dbReference>
<dbReference type="OrthoDB" id="9814548at2"/>
<proteinExistence type="inferred from homology"/>
<evidence type="ECO:0000256" key="8">
    <source>
        <dbReference type="SAM" id="SignalP"/>
    </source>
</evidence>
<dbReference type="GO" id="GO:0006457">
    <property type="term" value="P:protein folding"/>
    <property type="evidence" value="ECO:0007669"/>
    <property type="project" value="InterPro"/>
</dbReference>
<dbReference type="HOGENOM" id="CLU_013615_0_0_10"/>
<keyword evidence="4 6" id="KW-0697">Rotamase</keyword>
<dbReference type="InterPro" id="IPR036944">
    <property type="entry name" value="PPIase_FKBP_N_sf"/>
</dbReference>
<dbReference type="PROSITE" id="PS50059">
    <property type="entry name" value="FKBP_PPIASE"/>
    <property type="match status" value="1"/>
</dbReference>
<dbReference type="Gene3D" id="1.10.287.460">
    <property type="entry name" value="Peptidyl-prolyl cis-trans isomerase, FKBP-type, N-terminal domain"/>
    <property type="match status" value="1"/>
</dbReference>
<evidence type="ECO:0000256" key="5">
    <source>
        <dbReference type="ARBA" id="ARBA00023235"/>
    </source>
</evidence>
<dbReference type="PATRIC" id="fig|1562970.3.peg.2395"/>
<keyword evidence="7" id="KW-0175">Coiled coil</keyword>